<dbReference type="SUPFAM" id="SSF56935">
    <property type="entry name" value="Porins"/>
    <property type="match status" value="1"/>
</dbReference>
<dbReference type="EMBL" id="RQVQ01000024">
    <property type="protein sequence ID" value="RRJ89656.1"/>
    <property type="molecule type" value="Genomic_DNA"/>
</dbReference>
<keyword evidence="3" id="KW-0998">Cell outer membrane</keyword>
<dbReference type="GO" id="GO:0009279">
    <property type="term" value="C:cell outer membrane"/>
    <property type="evidence" value="ECO:0007669"/>
    <property type="project" value="UniProtKB-SubCell"/>
</dbReference>
<dbReference type="Pfam" id="PF13715">
    <property type="entry name" value="CarbopepD_reg_2"/>
    <property type="match status" value="1"/>
</dbReference>
<evidence type="ECO:0000256" key="1">
    <source>
        <dbReference type="ARBA" id="ARBA00004442"/>
    </source>
</evidence>
<sequence>MKKLFFGIFLMLFTLSSWAQSMYEINGKVVDETTQKPLQNVTASLANTNQSVTTNANGEFTFTIPSNGSQRLVLTFTGYLTKTLPFEIDVENSIDLGTITLGEDITSELQLSLVTLTENDLGDDNSGSENTSGLLQASRDAFQQVAAFNWGQARFRIRGLDNEYGDTFINGISMSKIYDGRPQYSNWGGLNDATRNQEFTTGSNPSDYTFGGILGTQAINMKASSVRAGNRFSVSGTNTNYNWRTMFTHGSGMNKKGWAYAVSASYRGAKEGYFEGTDYDAKSIYAAVEKKINDNHSLNFSAIYAQNKRGKNSPNTQEVIDLKGYEYNSYWGYQDGEKRNSRYKEVEQPLFILSHDWKISEKSKLNTNVGYQFGKIANSRLDFNEGRNPDPTYYRNLPSFYLTSFNNGNFVGNSPDNLLRAQEAKDLFLAGGQINWDELYRQNRENNGQSATILYEDVTYDNQISVNSNFNTQLSKNIILEAGINYRHLKSQNYQEVVDLLGGDYYSDRDVFLQGDAQQTDLDNPNRLVTVGDKFGYNYDLRADVVEAFAQAKFNYSELDYYLGVGGSYSSYQRDGKYRTGNYADNSKGKSENVNFENYGVKGGITYRITGRHILNANAAYLTKAPTLRNTFPNARMNNSVVSNLKSEAISSFDASYIVRTPKLKGRITGFYSQIADATDIGFYFAEGLGTLGTGEDKVSGNGNAFVSEVVSGINKRNMGVELGLEYQLTPTIKATAAATYGQYTYSSNQNVTLNIDNTRSTVDFGEATMKNYKQAGMPNQAYSLGIEYRDPKYWWIGANVNYIGGSYVDISPLLRTQNFLINPDDSDGFPYADATEANLKKVLKQEKLKDFTLVNISGGKSWRVNGNTIGFFASVNNIFDVEYKTGGFEQGRNANYGQVVEDMTGSVRAFGPKYFYGYGRTYFLNLYINF</sequence>
<dbReference type="InterPro" id="IPR008969">
    <property type="entry name" value="CarboxyPept-like_regulatory"/>
</dbReference>
<comment type="subcellular location">
    <subcellularLocation>
        <location evidence="1">Cell outer membrane</location>
    </subcellularLocation>
</comment>
<feature type="signal peptide" evidence="4">
    <location>
        <begin position="1"/>
        <end position="19"/>
    </location>
</feature>
<dbReference type="OrthoDB" id="1453181at2"/>
<gene>
    <name evidence="5" type="ORF">EG240_11110</name>
</gene>
<evidence type="ECO:0000313" key="5">
    <source>
        <dbReference type="EMBL" id="RRJ89656.1"/>
    </source>
</evidence>
<keyword evidence="4" id="KW-0732">Signal</keyword>
<reference evidence="5 6" key="1">
    <citation type="submission" date="2018-11" db="EMBL/GenBank/DDBJ databases">
        <title>Flavobacterium sp. nov., YIM 102701-2 draft genome.</title>
        <authorList>
            <person name="Li G."/>
            <person name="Jiang Y."/>
        </authorList>
    </citation>
    <scope>NUCLEOTIDE SEQUENCE [LARGE SCALE GENOMIC DNA]</scope>
    <source>
        <strain evidence="5 6">YIM 102701-2</strain>
    </source>
</reference>
<protein>
    <submittedName>
        <fullName evidence="5">TonB-dependent receptor</fullName>
    </submittedName>
</protein>
<dbReference type="RefSeq" id="WP_125019463.1">
    <property type="nucleotide sequence ID" value="NZ_RQVQ01000024.1"/>
</dbReference>
<dbReference type="AlphaFoldDB" id="A0A3P3W6Q6"/>
<evidence type="ECO:0000256" key="4">
    <source>
        <dbReference type="SAM" id="SignalP"/>
    </source>
</evidence>
<evidence type="ECO:0000256" key="3">
    <source>
        <dbReference type="ARBA" id="ARBA00023237"/>
    </source>
</evidence>
<dbReference type="InterPro" id="IPR036942">
    <property type="entry name" value="Beta-barrel_TonB_sf"/>
</dbReference>
<keyword evidence="5" id="KW-0675">Receptor</keyword>
<accession>A0A3P3W6Q6</accession>
<organism evidence="5 6">
    <name type="scientific">Paenimyroides tangerinum</name>
    <dbReference type="NCBI Taxonomy" id="2488728"/>
    <lineage>
        <taxon>Bacteria</taxon>
        <taxon>Pseudomonadati</taxon>
        <taxon>Bacteroidota</taxon>
        <taxon>Flavobacteriia</taxon>
        <taxon>Flavobacteriales</taxon>
        <taxon>Flavobacteriaceae</taxon>
        <taxon>Paenimyroides</taxon>
    </lineage>
</organism>
<name>A0A3P3W6Q6_9FLAO</name>
<keyword evidence="6" id="KW-1185">Reference proteome</keyword>
<proteinExistence type="predicted"/>
<evidence type="ECO:0000256" key="2">
    <source>
        <dbReference type="ARBA" id="ARBA00023136"/>
    </source>
</evidence>
<dbReference type="SUPFAM" id="SSF49464">
    <property type="entry name" value="Carboxypeptidase regulatory domain-like"/>
    <property type="match status" value="1"/>
</dbReference>
<dbReference type="Gene3D" id="2.60.40.1120">
    <property type="entry name" value="Carboxypeptidase-like, regulatory domain"/>
    <property type="match status" value="1"/>
</dbReference>
<evidence type="ECO:0000313" key="6">
    <source>
        <dbReference type="Proteomes" id="UP000275719"/>
    </source>
</evidence>
<dbReference type="Gene3D" id="2.40.170.20">
    <property type="entry name" value="TonB-dependent receptor, beta-barrel domain"/>
    <property type="match status" value="1"/>
</dbReference>
<feature type="chain" id="PRO_5018278544" evidence="4">
    <location>
        <begin position="20"/>
        <end position="931"/>
    </location>
</feature>
<dbReference type="Proteomes" id="UP000275719">
    <property type="component" value="Unassembled WGS sequence"/>
</dbReference>
<keyword evidence="2" id="KW-0472">Membrane</keyword>
<comment type="caution">
    <text evidence="5">The sequence shown here is derived from an EMBL/GenBank/DDBJ whole genome shotgun (WGS) entry which is preliminary data.</text>
</comment>